<dbReference type="OrthoDB" id="2290206at2"/>
<protein>
    <recommendedName>
        <fullName evidence="1">Integrase DNA-binding domain-containing protein</fullName>
    </recommendedName>
</protein>
<dbReference type="RefSeq" id="WP_077807727.1">
    <property type="nucleotide sequence ID" value="NZ_BJXS01000001.1"/>
</dbReference>
<dbReference type="Pfam" id="PF13356">
    <property type="entry name" value="Arm-DNA-bind_3"/>
    <property type="match status" value="1"/>
</dbReference>
<dbReference type="AlphaFoldDB" id="A0A1U9KSE4"/>
<dbReference type="KEGG" id="nch:A0U93_12990"/>
<dbReference type="Proteomes" id="UP000188604">
    <property type="component" value="Chromosome"/>
</dbReference>
<dbReference type="EMBL" id="CP014691">
    <property type="protein sequence ID" value="AQS88682.1"/>
    <property type="molecule type" value="Genomic_DNA"/>
</dbReference>
<organism evidence="2 3">
    <name type="scientific">Neoasaia chiangmaiensis</name>
    <dbReference type="NCBI Taxonomy" id="320497"/>
    <lineage>
        <taxon>Bacteria</taxon>
        <taxon>Pseudomonadati</taxon>
        <taxon>Pseudomonadota</taxon>
        <taxon>Alphaproteobacteria</taxon>
        <taxon>Acetobacterales</taxon>
        <taxon>Acetobacteraceae</taxon>
        <taxon>Neoasaia</taxon>
    </lineage>
</organism>
<accession>A0A1U9KSE4</accession>
<name>A0A1U9KSE4_9PROT</name>
<keyword evidence="3" id="KW-1185">Reference proteome</keyword>
<dbReference type="STRING" id="320497.A0U93_12990"/>
<dbReference type="Gene3D" id="3.30.160.390">
    <property type="entry name" value="Integrase, DNA-binding domain"/>
    <property type="match status" value="1"/>
</dbReference>
<dbReference type="InterPro" id="IPR038488">
    <property type="entry name" value="Integrase_DNA-bd_sf"/>
</dbReference>
<dbReference type="InterPro" id="IPR025166">
    <property type="entry name" value="Integrase_DNA_bind_dom"/>
</dbReference>
<evidence type="ECO:0000313" key="2">
    <source>
        <dbReference type="EMBL" id="AQS88682.1"/>
    </source>
</evidence>
<reference evidence="2 3" key="1">
    <citation type="submission" date="2016-03" db="EMBL/GenBank/DDBJ databases">
        <title>Acetic acid bacteria sequencing.</title>
        <authorList>
            <person name="Brandt J."/>
            <person name="Jakob F."/>
            <person name="Vogel R.F."/>
        </authorList>
    </citation>
    <scope>NUCLEOTIDE SEQUENCE [LARGE SCALE GENOMIC DNA]</scope>
    <source>
        <strain evidence="2 3">NBRC 101099</strain>
    </source>
</reference>
<gene>
    <name evidence="2" type="ORF">A0U93_12990</name>
</gene>
<evidence type="ECO:0000313" key="3">
    <source>
        <dbReference type="Proteomes" id="UP000188604"/>
    </source>
</evidence>
<feature type="domain" description="Integrase DNA-binding" evidence="1">
    <location>
        <begin position="9"/>
        <end position="55"/>
    </location>
</feature>
<evidence type="ECO:0000259" key="1">
    <source>
        <dbReference type="Pfam" id="PF13356"/>
    </source>
</evidence>
<sequence>MARNAAPCGKQYKLADSNGLYLLMRPAGGKLWHFKFRAHGKEKRLAFKNPEVTLAWNSWWLILPDANRLTVGIKSTADGFAVRVMPVMREIQAGGVVSLNGVAGELTKRGH</sequence>
<proteinExistence type="predicted"/>